<dbReference type="Proteomes" id="UP001265315">
    <property type="component" value="Unassembled WGS sequence"/>
</dbReference>
<gene>
    <name evidence="1" type="ORF">J2W61_004734</name>
</gene>
<protein>
    <submittedName>
        <fullName evidence="1">Flp pilus assembly CpaF family ATPase</fullName>
    </submittedName>
</protein>
<name>A0AAW8M1I2_AGRTU</name>
<organism evidence="1 2">
    <name type="scientific">Agrobacterium tumefaciens</name>
    <dbReference type="NCBI Taxonomy" id="358"/>
    <lineage>
        <taxon>Bacteria</taxon>
        <taxon>Pseudomonadati</taxon>
        <taxon>Pseudomonadota</taxon>
        <taxon>Alphaproteobacteria</taxon>
        <taxon>Hyphomicrobiales</taxon>
        <taxon>Rhizobiaceae</taxon>
        <taxon>Rhizobium/Agrobacterium group</taxon>
        <taxon>Agrobacterium</taxon>
        <taxon>Agrobacterium tumefaciens complex</taxon>
    </lineage>
</organism>
<comment type="caution">
    <text evidence="1">The sequence shown here is derived from an EMBL/GenBank/DDBJ whole genome shotgun (WGS) entry which is preliminary data.</text>
</comment>
<dbReference type="Gene3D" id="3.30.450.90">
    <property type="match status" value="1"/>
</dbReference>
<accession>A0AAW8M1I2</accession>
<reference evidence="1" key="1">
    <citation type="submission" date="2023-07" db="EMBL/GenBank/DDBJ databases">
        <title>Sorghum-associated microbial communities from plants grown in Nebraska, USA.</title>
        <authorList>
            <person name="Schachtman D."/>
        </authorList>
    </citation>
    <scope>NUCLEOTIDE SEQUENCE</scope>
    <source>
        <strain evidence="1">1457</strain>
    </source>
</reference>
<proteinExistence type="predicted"/>
<dbReference type="EMBL" id="JAVDSW010000006">
    <property type="protein sequence ID" value="MDR6704859.1"/>
    <property type="molecule type" value="Genomic_DNA"/>
</dbReference>
<sequence length="167" mass="18133">MAHPSSHARLVRKLKEALGDQLCSALDDGAVVEVMLNPDGRLFIEYIGRGIAAAGEISASAAEMLIGTVAHALRSEVGMKQPVISGELPIGGHRFEGLLPPVVANPAFSIRRRTSRLIALDEVAELDTYRTLAAALVMSQTLPTCHLRWRSDTSWPWPTFATRFGVF</sequence>
<evidence type="ECO:0000313" key="2">
    <source>
        <dbReference type="Proteomes" id="UP001265315"/>
    </source>
</evidence>
<dbReference type="AlphaFoldDB" id="A0AAW8M1I2"/>
<evidence type="ECO:0000313" key="1">
    <source>
        <dbReference type="EMBL" id="MDR6704859.1"/>
    </source>
</evidence>